<sequence>MKPADNLREFVRIRHDLADLTECREDVSEQSMEELQNRAWEEVLALFEGDETGARGWMKRNRPYLGNVTPEEMLDSAEGIRRLRQFVQQLERGVLP</sequence>
<proteinExistence type="predicted"/>
<dbReference type="KEGG" id="hmi:soil367_11655"/>
<reference evidence="2 3" key="1">
    <citation type="submission" date="2018-07" db="EMBL/GenBank/DDBJ databases">
        <title>Marsedoiliclastica nanhaica gen. nov. sp. nov., a novel marine hydrocarbonoclastic bacterium isolated from an in-situ enriched hydrocarbon-degrading consortium in deep-sea sediment.</title>
        <authorList>
            <person name="Dong C."/>
            <person name="Ma T."/>
            <person name="Liu R."/>
            <person name="Shao Z."/>
        </authorList>
    </citation>
    <scope>NUCLEOTIDE SEQUENCE [LARGE SCALE GENOMIC DNA]</scope>
    <source>
        <strain evidence="3">soil36-7</strain>
    </source>
</reference>
<protein>
    <submittedName>
        <fullName evidence="2">DUF2384 domain-containing protein</fullName>
    </submittedName>
</protein>
<evidence type="ECO:0000259" key="1">
    <source>
        <dbReference type="Pfam" id="PF09722"/>
    </source>
</evidence>
<keyword evidence="3" id="KW-1185">Reference proteome</keyword>
<name>A0A4P7XKS5_9ALTE</name>
<evidence type="ECO:0000313" key="3">
    <source>
        <dbReference type="Proteomes" id="UP000298049"/>
    </source>
</evidence>
<dbReference type="Pfam" id="PF09722">
    <property type="entry name" value="Xre_MbcA_ParS_C"/>
    <property type="match status" value="1"/>
</dbReference>
<dbReference type="InterPro" id="IPR024467">
    <property type="entry name" value="Xre/MbcA/ParS-like_toxin-bd"/>
</dbReference>
<gene>
    <name evidence="2" type="ORF">soil367_11655</name>
</gene>
<dbReference type="Proteomes" id="UP000298049">
    <property type="component" value="Chromosome"/>
</dbReference>
<accession>A0A4P7XKS5</accession>
<feature type="domain" description="Antitoxin Xre/MbcA/ParS-like toxin-binding" evidence="1">
    <location>
        <begin position="45"/>
        <end position="93"/>
    </location>
</feature>
<dbReference type="AlphaFoldDB" id="A0A4P7XKS5"/>
<dbReference type="EMBL" id="CP031093">
    <property type="protein sequence ID" value="QCF26537.1"/>
    <property type="molecule type" value="Genomic_DNA"/>
</dbReference>
<evidence type="ECO:0000313" key="2">
    <source>
        <dbReference type="EMBL" id="QCF26537.1"/>
    </source>
</evidence>
<organism evidence="2 3">
    <name type="scientific">Hydrocarboniclastica marina</name>
    <dbReference type="NCBI Taxonomy" id="2259620"/>
    <lineage>
        <taxon>Bacteria</taxon>
        <taxon>Pseudomonadati</taxon>
        <taxon>Pseudomonadota</taxon>
        <taxon>Gammaproteobacteria</taxon>
        <taxon>Alteromonadales</taxon>
        <taxon>Alteromonadaceae</taxon>
        <taxon>Hydrocarboniclastica</taxon>
    </lineage>
</organism>